<accession>A0A1I8A4V5</accession>
<dbReference type="InterPro" id="IPR001841">
    <property type="entry name" value="Znf_RING"/>
</dbReference>
<evidence type="ECO:0000259" key="6">
    <source>
        <dbReference type="PROSITE" id="PS50089"/>
    </source>
</evidence>
<dbReference type="GO" id="GO:0005634">
    <property type="term" value="C:nucleus"/>
    <property type="evidence" value="ECO:0007669"/>
    <property type="project" value="TreeGrafter"/>
</dbReference>
<protein>
    <submittedName>
        <fullName evidence="8">RING-type domain-containing protein</fullName>
    </submittedName>
</protein>
<dbReference type="PROSITE" id="PS50089">
    <property type="entry name" value="ZF_RING_2"/>
    <property type="match status" value="1"/>
</dbReference>
<evidence type="ECO:0000313" key="8">
    <source>
        <dbReference type="WBParaSite" id="L893_g32886.t1"/>
    </source>
</evidence>
<dbReference type="SUPFAM" id="SSF57850">
    <property type="entry name" value="RING/U-box"/>
    <property type="match status" value="1"/>
</dbReference>
<keyword evidence="2 4" id="KW-0863">Zinc-finger</keyword>
<dbReference type="SMART" id="SM00184">
    <property type="entry name" value="RING"/>
    <property type="match status" value="1"/>
</dbReference>
<name>A0A1I8A4V5_9BILA</name>
<dbReference type="PANTHER" id="PTHR45931:SF16">
    <property type="entry name" value="RING_U-BOX SUPERFAMILY PROTEIN"/>
    <property type="match status" value="1"/>
</dbReference>
<proteinExistence type="predicted"/>
<evidence type="ECO:0000313" key="7">
    <source>
        <dbReference type="Proteomes" id="UP000095287"/>
    </source>
</evidence>
<evidence type="ECO:0000256" key="4">
    <source>
        <dbReference type="PROSITE-ProRule" id="PRU00175"/>
    </source>
</evidence>
<keyword evidence="3" id="KW-0862">Zinc</keyword>
<dbReference type="GO" id="GO:0061630">
    <property type="term" value="F:ubiquitin protein ligase activity"/>
    <property type="evidence" value="ECO:0007669"/>
    <property type="project" value="TreeGrafter"/>
</dbReference>
<sequence length="497" mass="52731">MAASNGLVAEELDMPPQLPVPAAMMPDPTLNNAAAFAMLPGAPAAMSLFGGRGIRNSTVAQNIAFSAPGGYPLVAGFPFSPLVAPSAFNAASQPIFNNVMYHQDVGPMIYSSPASNSALQPCLVSSMGSYAAGGCPCLFQQPCGLHSALGASTVASQNGLLSGAQPSTAYRNVAPPPLEAPAQMPSSAQYVGHLPSSFRGGRMKRSAPTATTPSSSGRSQMPKVRRVAPLNGRPEEEVLFDALPGGSEATVPPSADRRTCNACGCQRTPSCLSCGCHSHPFSLHPHMNLCGCSTASQSSTATPMASNSPLQPVPRRETFDISAAQHSVLLARRAQIERERISNNAFYQRQQEALRRHHQVLLLPHHPQFLTVVSGETLLFPGGAGSLIAAAAGHMNGERPPVGASIEEIQKCTEKVPFVKEAGVPEEEEERCTVCLMNFESGEELRSLQCSHLFHVDCIDRWLIYNKTCPVCRLEIDNSKAVVAEESEPVVQEQLAI</sequence>
<dbReference type="WBParaSite" id="L893_g32886.t1">
    <property type="protein sequence ID" value="L893_g32886.t1"/>
    <property type="gene ID" value="L893_g32886"/>
</dbReference>
<dbReference type="GO" id="GO:0008270">
    <property type="term" value="F:zinc ion binding"/>
    <property type="evidence" value="ECO:0007669"/>
    <property type="project" value="UniProtKB-KW"/>
</dbReference>
<dbReference type="Proteomes" id="UP000095287">
    <property type="component" value="Unplaced"/>
</dbReference>
<dbReference type="Pfam" id="PF13639">
    <property type="entry name" value="zf-RING_2"/>
    <property type="match status" value="1"/>
</dbReference>
<evidence type="ECO:0000256" key="1">
    <source>
        <dbReference type="ARBA" id="ARBA00022723"/>
    </source>
</evidence>
<feature type="domain" description="RING-type" evidence="6">
    <location>
        <begin position="432"/>
        <end position="473"/>
    </location>
</feature>
<feature type="compositionally biased region" description="Low complexity" evidence="5">
    <location>
        <begin position="206"/>
        <end position="216"/>
    </location>
</feature>
<keyword evidence="7" id="KW-1185">Reference proteome</keyword>
<evidence type="ECO:0000256" key="5">
    <source>
        <dbReference type="SAM" id="MobiDB-lite"/>
    </source>
</evidence>
<reference evidence="8" key="1">
    <citation type="submission" date="2016-11" db="UniProtKB">
        <authorList>
            <consortium name="WormBaseParasite"/>
        </authorList>
    </citation>
    <scope>IDENTIFICATION</scope>
</reference>
<keyword evidence="1" id="KW-0479">Metal-binding</keyword>
<dbReference type="PANTHER" id="PTHR45931">
    <property type="entry name" value="SI:CH211-59O9.10"/>
    <property type="match status" value="1"/>
</dbReference>
<evidence type="ECO:0000256" key="2">
    <source>
        <dbReference type="ARBA" id="ARBA00022771"/>
    </source>
</evidence>
<dbReference type="AlphaFoldDB" id="A0A1I8A4V5"/>
<dbReference type="Gene3D" id="3.30.40.10">
    <property type="entry name" value="Zinc/RING finger domain, C3HC4 (zinc finger)"/>
    <property type="match status" value="1"/>
</dbReference>
<feature type="region of interest" description="Disordered" evidence="5">
    <location>
        <begin position="197"/>
        <end position="225"/>
    </location>
</feature>
<evidence type="ECO:0000256" key="3">
    <source>
        <dbReference type="ARBA" id="ARBA00022833"/>
    </source>
</evidence>
<organism evidence="7 8">
    <name type="scientific">Steinernema glaseri</name>
    <dbReference type="NCBI Taxonomy" id="37863"/>
    <lineage>
        <taxon>Eukaryota</taxon>
        <taxon>Metazoa</taxon>
        <taxon>Ecdysozoa</taxon>
        <taxon>Nematoda</taxon>
        <taxon>Chromadorea</taxon>
        <taxon>Rhabditida</taxon>
        <taxon>Tylenchina</taxon>
        <taxon>Panagrolaimomorpha</taxon>
        <taxon>Strongyloidoidea</taxon>
        <taxon>Steinernematidae</taxon>
        <taxon>Steinernema</taxon>
    </lineage>
</organism>
<dbReference type="InterPro" id="IPR051834">
    <property type="entry name" value="RING_finger_E3_ligase"/>
</dbReference>
<dbReference type="GO" id="GO:0006511">
    <property type="term" value="P:ubiquitin-dependent protein catabolic process"/>
    <property type="evidence" value="ECO:0007669"/>
    <property type="project" value="TreeGrafter"/>
</dbReference>
<dbReference type="InterPro" id="IPR013083">
    <property type="entry name" value="Znf_RING/FYVE/PHD"/>
</dbReference>